<organism evidence="2 3">
    <name type="scientific">Bacillus salacetis</name>
    <dbReference type="NCBI Taxonomy" id="2315464"/>
    <lineage>
        <taxon>Bacteria</taxon>
        <taxon>Bacillati</taxon>
        <taxon>Bacillota</taxon>
        <taxon>Bacilli</taxon>
        <taxon>Bacillales</taxon>
        <taxon>Bacillaceae</taxon>
        <taxon>Bacillus</taxon>
    </lineage>
</organism>
<evidence type="ECO:0000256" key="1">
    <source>
        <dbReference type="SAM" id="MobiDB-lite"/>
    </source>
</evidence>
<protein>
    <submittedName>
        <fullName evidence="2">Uncharacterized protein</fullName>
    </submittedName>
</protein>
<comment type="caution">
    <text evidence="2">The sequence shown here is derived from an EMBL/GenBank/DDBJ whole genome shotgun (WGS) entry which is preliminary data.</text>
</comment>
<evidence type="ECO:0000313" key="3">
    <source>
        <dbReference type="Proteomes" id="UP000265801"/>
    </source>
</evidence>
<accession>A0A3A1QXI6</accession>
<keyword evidence="3" id="KW-1185">Reference proteome</keyword>
<dbReference type="AlphaFoldDB" id="A0A3A1QXI6"/>
<reference evidence="2 3" key="1">
    <citation type="submission" date="2018-09" db="EMBL/GenBank/DDBJ databases">
        <title>Bacillus saliacetes sp. nov., isolated from Thai shrimp paste (Ka-pi).</title>
        <authorList>
            <person name="Daroonpunt R."/>
            <person name="Tanasupawat S."/>
            <person name="Yiamsombut S."/>
        </authorList>
    </citation>
    <scope>NUCLEOTIDE SEQUENCE [LARGE SCALE GENOMIC DNA]</scope>
    <source>
        <strain evidence="2 3">SKP7-4</strain>
    </source>
</reference>
<sequence length="76" mass="8242">MAGGFGPAGCNCFGDFRVYFGGNWCIFGDSSVLFGENCTAFGEKHIPFDQVPFSNTTTTTTKMDKPNSGPRKILSY</sequence>
<dbReference type="Proteomes" id="UP000265801">
    <property type="component" value="Unassembled WGS sequence"/>
</dbReference>
<name>A0A3A1QXI6_9BACI</name>
<feature type="region of interest" description="Disordered" evidence="1">
    <location>
        <begin position="57"/>
        <end position="76"/>
    </location>
</feature>
<dbReference type="EMBL" id="QXIR01000022">
    <property type="protein sequence ID" value="RIW31332.1"/>
    <property type="molecule type" value="Genomic_DNA"/>
</dbReference>
<gene>
    <name evidence="2" type="ORF">D3H55_15270</name>
</gene>
<evidence type="ECO:0000313" key="2">
    <source>
        <dbReference type="EMBL" id="RIW31332.1"/>
    </source>
</evidence>
<proteinExistence type="predicted"/>